<dbReference type="GO" id="GO:0046872">
    <property type="term" value="F:metal ion binding"/>
    <property type="evidence" value="ECO:0007669"/>
    <property type="project" value="UniProtKB-KW"/>
</dbReference>
<comment type="cofactor">
    <cofactor evidence="1">
        <name>a divalent metal cation</name>
        <dbReference type="ChEBI" id="CHEBI:60240"/>
    </cofactor>
</comment>
<organism evidence="4 5">
    <name type="scientific">Rhamnusium bicolor</name>
    <dbReference type="NCBI Taxonomy" id="1586634"/>
    <lineage>
        <taxon>Eukaryota</taxon>
        <taxon>Metazoa</taxon>
        <taxon>Ecdysozoa</taxon>
        <taxon>Arthropoda</taxon>
        <taxon>Hexapoda</taxon>
        <taxon>Insecta</taxon>
        <taxon>Pterygota</taxon>
        <taxon>Neoptera</taxon>
        <taxon>Endopterygota</taxon>
        <taxon>Coleoptera</taxon>
        <taxon>Polyphaga</taxon>
        <taxon>Cucujiformia</taxon>
        <taxon>Chrysomeloidea</taxon>
        <taxon>Cerambycidae</taxon>
        <taxon>Lepturinae</taxon>
        <taxon>Rhagiini</taxon>
        <taxon>Rhamnusium</taxon>
    </lineage>
</organism>
<protein>
    <recommendedName>
        <fullName evidence="3">DDE Tnp4 domain-containing protein</fullName>
    </recommendedName>
</protein>
<sequence length="110" mass="13082">MNEIQDLRARFFRQYNFPGVVGCIDCTNVANEDEHIYVNRKQYHSLNVQLICDENLKIMNVVARFPGNAHDAHIWRQCNMAQVMETIYRENNQNLFSCWEIQDIRFDHGC</sequence>
<evidence type="ECO:0000313" key="5">
    <source>
        <dbReference type="Proteomes" id="UP001162156"/>
    </source>
</evidence>
<gene>
    <name evidence="4" type="ORF">NQ314_014655</name>
</gene>
<dbReference type="EMBL" id="JANEYF010004047">
    <property type="protein sequence ID" value="KAJ8932441.1"/>
    <property type="molecule type" value="Genomic_DNA"/>
</dbReference>
<dbReference type="AlphaFoldDB" id="A0AAV8X3A3"/>
<evidence type="ECO:0000256" key="2">
    <source>
        <dbReference type="ARBA" id="ARBA00022723"/>
    </source>
</evidence>
<evidence type="ECO:0000313" key="4">
    <source>
        <dbReference type="EMBL" id="KAJ8932441.1"/>
    </source>
</evidence>
<reference evidence="4" key="1">
    <citation type="journal article" date="2023" name="Insect Mol. Biol.">
        <title>Genome sequencing provides insights into the evolution of gene families encoding plant cell wall-degrading enzymes in longhorned beetles.</title>
        <authorList>
            <person name="Shin N.R."/>
            <person name="Okamura Y."/>
            <person name="Kirsch R."/>
            <person name="Pauchet Y."/>
        </authorList>
    </citation>
    <scope>NUCLEOTIDE SEQUENCE</scope>
    <source>
        <strain evidence="4">RBIC_L_NR</strain>
    </source>
</reference>
<proteinExistence type="predicted"/>
<evidence type="ECO:0000256" key="1">
    <source>
        <dbReference type="ARBA" id="ARBA00001968"/>
    </source>
</evidence>
<dbReference type="Proteomes" id="UP001162156">
    <property type="component" value="Unassembled WGS sequence"/>
</dbReference>
<evidence type="ECO:0000259" key="3">
    <source>
        <dbReference type="Pfam" id="PF13359"/>
    </source>
</evidence>
<accession>A0AAV8X3A3</accession>
<dbReference type="Pfam" id="PF13359">
    <property type="entry name" value="DDE_Tnp_4"/>
    <property type="match status" value="1"/>
</dbReference>
<dbReference type="InterPro" id="IPR027806">
    <property type="entry name" value="HARBI1_dom"/>
</dbReference>
<feature type="domain" description="DDE Tnp4" evidence="3">
    <location>
        <begin position="26"/>
        <end position="85"/>
    </location>
</feature>
<comment type="caution">
    <text evidence="4">The sequence shown here is derived from an EMBL/GenBank/DDBJ whole genome shotgun (WGS) entry which is preliminary data.</text>
</comment>
<name>A0AAV8X3A3_9CUCU</name>
<keyword evidence="2" id="KW-0479">Metal-binding</keyword>
<keyword evidence="5" id="KW-1185">Reference proteome</keyword>